<dbReference type="Proteomes" id="UP000326641">
    <property type="component" value="Unassembled WGS sequence"/>
</dbReference>
<evidence type="ECO:0008006" key="3">
    <source>
        <dbReference type="Google" id="ProtNLM"/>
    </source>
</evidence>
<evidence type="ECO:0000313" key="1">
    <source>
        <dbReference type="EMBL" id="VUX47871.1"/>
    </source>
</evidence>
<organism evidence="1 2">
    <name type="scientific">Candidatus Defluviicoccus seviourii</name>
    <dbReference type="NCBI Taxonomy" id="2565273"/>
    <lineage>
        <taxon>Bacteria</taxon>
        <taxon>Pseudomonadati</taxon>
        <taxon>Pseudomonadota</taxon>
        <taxon>Alphaproteobacteria</taxon>
        <taxon>Rhodospirillales</taxon>
        <taxon>Rhodospirillaceae</taxon>
        <taxon>Defluviicoccus</taxon>
    </lineage>
</organism>
<accession>A0A564WHS3</accession>
<gene>
    <name evidence="1" type="ORF">DF3PA_80031</name>
</gene>
<name>A0A564WHS3_9PROT</name>
<dbReference type="EMBL" id="UXAT02000053">
    <property type="protein sequence ID" value="VUX47871.1"/>
    <property type="molecule type" value="Genomic_DNA"/>
</dbReference>
<evidence type="ECO:0000313" key="2">
    <source>
        <dbReference type="Proteomes" id="UP000326641"/>
    </source>
</evidence>
<dbReference type="AlphaFoldDB" id="A0A564WHS3"/>
<protein>
    <recommendedName>
        <fullName evidence="3">ArsR family transcriptional regulator</fullName>
    </recommendedName>
</protein>
<proteinExistence type="predicted"/>
<reference evidence="1" key="1">
    <citation type="submission" date="2018-11" db="EMBL/GenBank/DDBJ databases">
        <authorList>
            <person name="Onetto C."/>
        </authorList>
    </citation>
    <scope>NUCLEOTIDE SEQUENCE [LARGE SCALE GENOMIC DNA]</scope>
</reference>
<keyword evidence="2" id="KW-1185">Reference proteome</keyword>
<comment type="caution">
    <text evidence="1">The sequence shown here is derived from an EMBL/GenBank/DDBJ whole genome shotgun (WGS) entry which is preliminary data.</text>
</comment>
<sequence length="98" mass="10392">MTALAELLAAQRRLAILQILAAIPGGVLNTAIIDRALDNAGLRTPRATVDADVTWLHGEALVTASRIGFYLMAEITQAGRDVAAGEDSREGVARPERL</sequence>